<dbReference type="PANTHER" id="PTHR41155">
    <property type="entry name" value="FI19525P1"/>
    <property type="match status" value="1"/>
</dbReference>
<sequence length="331" mass="37846">MSLERTGNSASRYVDYTASGANRGYPAPSVSSYEYQPEPERPPRRDRRSSSREDRPRESRSRDSRSRERETRSMDRHSRGHRSRDHSRDSSRDRYTNGQVGSREVYYNPGLEVERAPSDRAESEFTVRNEVANGWISDGDEDRRAASRAASEIYATTRMGQRPRSEISQYSYRSYRTGGGQSDVVSVKTKTTRGGKLVMETMVAPHPCCPNTKSVCCLMILLNLALLLITLGFVVVLQLYDPAFVWYIGLSMLIFGFLTLFGSLIYCIAVCRDIEKKRPPPGELYWTNHWAKQINFPEIHYTNTQYKPSDYKGSEYSFKTQPSRTTADTSQ</sequence>
<feature type="compositionally biased region" description="Basic and acidic residues" evidence="1">
    <location>
        <begin position="38"/>
        <end position="77"/>
    </location>
</feature>
<feature type="region of interest" description="Disordered" evidence="1">
    <location>
        <begin position="1"/>
        <end position="125"/>
    </location>
</feature>
<evidence type="ECO:0000256" key="2">
    <source>
        <dbReference type="SAM" id="Phobius"/>
    </source>
</evidence>
<feature type="transmembrane region" description="Helical" evidence="2">
    <location>
        <begin position="246"/>
        <end position="269"/>
    </location>
</feature>
<evidence type="ECO:0000313" key="4">
    <source>
        <dbReference type="Proteomes" id="UP001497623"/>
    </source>
</evidence>
<feature type="compositionally biased region" description="Basic and acidic residues" evidence="1">
    <location>
        <begin position="112"/>
        <end position="125"/>
    </location>
</feature>
<reference evidence="3 4" key="1">
    <citation type="submission" date="2024-05" db="EMBL/GenBank/DDBJ databases">
        <authorList>
            <person name="Wallberg A."/>
        </authorList>
    </citation>
    <scope>NUCLEOTIDE SEQUENCE [LARGE SCALE GENOMIC DNA]</scope>
</reference>
<gene>
    <name evidence="3" type="ORF">MNOR_LOCUS22404</name>
</gene>
<dbReference type="Proteomes" id="UP001497623">
    <property type="component" value="Unassembled WGS sequence"/>
</dbReference>
<dbReference type="AlphaFoldDB" id="A0AAV2R999"/>
<evidence type="ECO:0000313" key="3">
    <source>
        <dbReference type="EMBL" id="CAL4121233.1"/>
    </source>
</evidence>
<name>A0AAV2R999_MEGNR</name>
<keyword evidence="4" id="KW-1185">Reference proteome</keyword>
<feature type="compositionally biased region" description="Basic and acidic residues" evidence="1">
    <location>
        <begin position="86"/>
        <end position="95"/>
    </location>
</feature>
<comment type="caution">
    <text evidence="3">The sequence shown here is derived from an EMBL/GenBank/DDBJ whole genome shotgun (WGS) entry which is preliminary data.</text>
</comment>
<accession>A0AAV2R999</accession>
<evidence type="ECO:0000256" key="1">
    <source>
        <dbReference type="SAM" id="MobiDB-lite"/>
    </source>
</evidence>
<dbReference type="EMBL" id="CAXKWB010018825">
    <property type="protein sequence ID" value="CAL4121233.1"/>
    <property type="molecule type" value="Genomic_DNA"/>
</dbReference>
<organism evidence="3 4">
    <name type="scientific">Meganyctiphanes norvegica</name>
    <name type="common">Northern krill</name>
    <name type="synonym">Thysanopoda norvegica</name>
    <dbReference type="NCBI Taxonomy" id="48144"/>
    <lineage>
        <taxon>Eukaryota</taxon>
        <taxon>Metazoa</taxon>
        <taxon>Ecdysozoa</taxon>
        <taxon>Arthropoda</taxon>
        <taxon>Crustacea</taxon>
        <taxon>Multicrustacea</taxon>
        <taxon>Malacostraca</taxon>
        <taxon>Eumalacostraca</taxon>
        <taxon>Eucarida</taxon>
        <taxon>Euphausiacea</taxon>
        <taxon>Euphausiidae</taxon>
        <taxon>Meganyctiphanes</taxon>
    </lineage>
</organism>
<feature type="transmembrane region" description="Helical" evidence="2">
    <location>
        <begin position="220"/>
        <end position="240"/>
    </location>
</feature>
<keyword evidence="2" id="KW-1133">Transmembrane helix</keyword>
<protein>
    <submittedName>
        <fullName evidence="3">Uncharacterized protein</fullName>
    </submittedName>
</protein>
<proteinExistence type="predicted"/>
<dbReference type="PANTHER" id="PTHR41155:SF1">
    <property type="entry name" value="FI19525P1"/>
    <property type="match status" value="1"/>
</dbReference>
<feature type="non-terminal residue" evidence="3">
    <location>
        <position position="331"/>
    </location>
</feature>
<feature type="compositionally biased region" description="Polar residues" evidence="1">
    <location>
        <begin position="1"/>
        <end position="11"/>
    </location>
</feature>
<keyword evidence="2" id="KW-0812">Transmembrane</keyword>
<keyword evidence="2" id="KW-0472">Membrane</keyword>